<gene>
    <name evidence="2" type="ORF">Taro_004658</name>
</gene>
<accession>A0A843TS90</accession>
<dbReference type="AlphaFoldDB" id="A0A843TS90"/>
<sequence>MLTNKKIKLGNFLLVRRRTPGSLRRDPTNGAPTSHAALERSGGRRLVGSAGPGGTGDQVPPSAAVDVFVATAVRRQPRRSRGSPSAVPCGKIHKRRLIPEAAGLIFAGAASRDKLSNQ</sequence>
<keyword evidence="3" id="KW-1185">Reference proteome</keyword>
<reference evidence="2" key="1">
    <citation type="submission" date="2017-07" db="EMBL/GenBank/DDBJ databases">
        <title>Taro Niue Genome Assembly and Annotation.</title>
        <authorList>
            <person name="Atibalentja N."/>
            <person name="Keating K."/>
            <person name="Fields C.J."/>
        </authorList>
    </citation>
    <scope>NUCLEOTIDE SEQUENCE</scope>
    <source>
        <strain evidence="2">Niue_2</strain>
        <tissue evidence="2">Leaf</tissue>
    </source>
</reference>
<evidence type="ECO:0000256" key="1">
    <source>
        <dbReference type="SAM" id="MobiDB-lite"/>
    </source>
</evidence>
<dbReference type="Proteomes" id="UP000652761">
    <property type="component" value="Unassembled WGS sequence"/>
</dbReference>
<name>A0A843TS90_COLES</name>
<comment type="caution">
    <text evidence="2">The sequence shown here is derived from an EMBL/GenBank/DDBJ whole genome shotgun (WGS) entry which is preliminary data.</text>
</comment>
<organism evidence="2 3">
    <name type="scientific">Colocasia esculenta</name>
    <name type="common">Wild taro</name>
    <name type="synonym">Arum esculentum</name>
    <dbReference type="NCBI Taxonomy" id="4460"/>
    <lineage>
        <taxon>Eukaryota</taxon>
        <taxon>Viridiplantae</taxon>
        <taxon>Streptophyta</taxon>
        <taxon>Embryophyta</taxon>
        <taxon>Tracheophyta</taxon>
        <taxon>Spermatophyta</taxon>
        <taxon>Magnoliopsida</taxon>
        <taxon>Liliopsida</taxon>
        <taxon>Araceae</taxon>
        <taxon>Aroideae</taxon>
        <taxon>Colocasieae</taxon>
        <taxon>Colocasia</taxon>
    </lineage>
</organism>
<evidence type="ECO:0000313" key="3">
    <source>
        <dbReference type="Proteomes" id="UP000652761"/>
    </source>
</evidence>
<evidence type="ECO:0000313" key="2">
    <source>
        <dbReference type="EMBL" id="MQL72313.1"/>
    </source>
</evidence>
<feature type="region of interest" description="Disordered" evidence="1">
    <location>
        <begin position="18"/>
        <end position="61"/>
    </location>
</feature>
<proteinExistence type="predicted"/>
<dbReference type="EMBL" id="NMUH01000126">
    <property type="protein sequence ID" value="MQL72313.1"/>
    <property type="molecule type" value="Genomic_DNA"/>
</dbReference>
<protein>
    <submittedName>
        <fullName evidence="2">Uncharacterized protein</fullName>
    </submittedName>
</protein>